<evidence type="ECO:0008006" key="3">
    <source>
        <dbReference type="Google" id="ProtNLM"/>
    </source>
</evidence>
<name>A0A923RYU5_9FIRM</name>
<gene>
    <name evidence="1" type="ORF">H8S45_09335</name>
</gene>
<dbReference type="Proteomes" id="UP000606499">
    <property type="component" value="Unassembled WGS sequence"/>
</dbReference>
<protein>
    <recommendedName>
        <fullName evidence="3">SLH domain-containing protein</fullName>
    </recommendedName>
</protein>
<dbReference type="AlphaFoldDB" id="A0A923RYU5"/>
<comment type="caution">
    <text evidence="1">The sequence shown here is derived from an EMBL/GenBank/DDBJ whole genome shotgun (WGS) entry which is preliminary data.</text>
</comment>
<dbReference type="RefSeq" id="WP_107630990.1">
    <property type="nucleotide sequence ID" value="NZ_JACOPL010000007.1"/>
</dbReference>
<evidence type="ECO:0000313" key="2">
    <source>
        <dbReference type="Proteomes" id="UP000606499"/>
    </source>
</evidence>
<keyword evidence="2" id="KW-1185">Reference proteome</keyword>
<evidence type="ECO:0000313" key="1">
    <source>
        <dbReference type="EMBL" id="MBC5725655.1"/>
    </source>
</evidence>
<organism evidence="1 2">
    <name type="scientific">Agathobaculum faecis</name>
    <dbReference type="NCBI Taxonomy" id="2763013"/>
    <lineage>
        <taxon>Bacteria</taxon>
        <taxon>Bacillati</taxon>
        <taxon>Bacillota</taxon>
        <taxon>Clostridia</taxon>
        <taxon>Eubacteriales</taxon>
        <taxon>Butyricicoccaceae</taxon>
        <taxon>Agathobaculum</taxon>
    </lineage>
</organism>
<sequence>MSLSAKGVLKVAVSNIRDDVRLSAGAVRKNNGTLFLRNGVTAPYFEGMGNYRFCPEDTLTRAEAVKLINRVTSRSLCVYTIQTRFADVPASH</sequence>
<dbReference type="EMBL" id="JACOPL010000007">
    <property type="protein sequence ID" value="MBC5725655.1"/>
    <property type="molecule type" value="Genomic_DNA"/>
</dbReference>
<accession>A0A923RYU5</accession>
<proteinExistence type="predicted"/>
<reference evidence="1" key="1">
    <citation type="submission" date="2020-08" db="EMBL/GenBank/DDBJ databases">
        <title>Genome public.</title>
        <authorList>
            <person name="Liu C."/>
            <person name="Sun Q."/>
        </authorList>
    </citation>
    <scope>NUCLEOTIDE SEQUENCE</scope>
    <source>
        <strain evidence="1">NSJ-28</strain>
    </source>
</reference>